<keyword evidence="10" id="KW-1185">Reference proteome</keyword>
<protein>
    <recommendedName>
        <fullName evidence="8">Carboxylic ester hydrolase</fullName>
        <ecNumber evidence="8">3.1.1.-</ecNumber>
    </recommendedName>
</protein>
<evidence type="ECO:0000313" key="11">
    <source>
        <dbReference type="RefSeq" id="XP_022258371.1"/>
    </source>
</evidence>
<keyword evidence="4" id="KW-1015">Disulfide bond</keyword>
<name>A0ABM1TR65_LIMPO</name>
<dbReference type="InterPro" id="IPR000997">
    <property type="entry name" value="Cholinesterase"/>
</dbReference>
<comment type="similarity">
    <text evidence="1 8">Belongs to the type-B carboxylesterase/lipase family.</text>
</comment>
<dbReference type="SUPFAM" id="SSF53474">
    <property type="entry name" value="alpha/beta-Hydrolases"/>
    <property type="match status" value="1"/>
</dbReference>
<dbReference type="GeneID" id="106473192"/>
<dbReference type="PANTHER" id="PTHR43918:SF12">
    <property type="entry name" value="ACETYLCHOLINESTERASE 1"/>
    <property type="match status" value="1"/>
</dbReference>
<gene>
    <name evidence="11" type="primary">LOC106473192</name>
</gene>
<evidence type="ECO:0000256" key="3">
    <source>
        <dbReference type="ARBA" id="ARBA00022801"/>
    </source>
</evidence>
<evidence type="ECO:0000256" key="2">
    <source>
        <dbReference type="ARBA" id="ARBA00022487"/>
    </source>
</evidence>
<evidence type="ECO:0000259" key="9">
    <source>
        <dbReference type="Pfam" id="PF00135"/>
    </source>
</evidence>
<comment type="function">
    <text evidence="6">Rapidly hydrolyzes choline released into the synapse.</text>
</comment>
<evidence type="ECO:0000256" key="8">
    <source>
        <dbReference type="RuleBase" id="RU361235"/>
    </source>
</evidence>
<dbReference type="InterPro" id="IPR019826">
    <property type="entry name" value="Carboxylesterase_B_AS"/>
</dbReference>
<keyword evidence="3 8" id="KW-0378">Hydrolase</keyword>
<sequence>MILVSRKSFSSTWWKYSPFHHGVALILAICVITLGLGRSIPLERSEENPLVHTNKGLIRGKTTRTVTGNLVDVYWGIPYAKPPVGEYRFRHPKPIDPWYDVFNATQKPHTCFQISDTFFGNFSGSKMWNPNTPLSEDCLKLNVWVPHIKPKKAAVMVWIFGGGYYSGTSTLNVYDAKILSTEEQVIVVSMNYRVASLGFLFLDRPDVPGNAGLFDQLMALEWVHDNIAAFGGDPENITLFGESAGAVSVGLHLLSPLSRNLFNRGILQSGSATSPWAILDHEESIKRGLRLAEALKCPHDPNELEAVVNCLRNADPMDLIMNESGNLGVIDFPFVPVVDGAFIDEHPSISLTTKNFKKTNVLMGSNSEEGTYWIIYYLTELFKKEEDVYLTRKDFVDSIKELNPYIGDIAQKAIIFQYTDWLNPNSSIHLRDAIDKIVGDYHFTCSVNDFAHHFAKAGSNVYMYYFTHRSSINPWPRWTGVMHGDEIPFVFGEPLNPTYRYTSKEIMLSRKIMRYWANFAKTGNPNMENFEPKNETYWVIHTSGGKEYLTLDLQPFEINRGPRAEYCAFWHHYLPQLVKRTASLVKQEKKCTKNKSATREFSCSLILTSFIAWSFIHQLIHSV</sequence>
<keyword evidence="5" id="KW-0325">Glycoprotein</keyword>
<comment type="catalytic activity">
    <reaction evidence="7">
        <text>acetylcholine + H2O = choline + acetate + H(+)</text>
        <dbReference type="Rhea" id="RHEA:17561"/>
        <dbReference type="ChEBI" id="CHEBI:15354"/>
        <dbReference type="ChEBI" id="CHEBI:15355"/>
        <dbReference type="ChEBI" id="CHEBI:15377"/>
        <dbReference type="ChEBI" id="CHEBI:15378"/>
        <dbReference type="ChEBI" id="CHEBI:30089"/>
        <dbReference type="EC" id="3.1.1.7"/>
    </reaction>
</comment>
<dbReference type="InterPro" id="IPR002018">
    <property type="entry name" value="CarbesteraseB"/>
</dbReference>
<accession>A0ABM1TR65</accession>
<dbReference type="EC" id="3.1.1.-" evidence="8"/>
<reference evidence="11" key="1">
    <citation type="submission" date="2025-08" db="UniProtKB">
        <authorList>
            <consortium name="RefSeq"/>
        </authorList>
    </citation>
    <scope>IDENTIFICATION</scope>
    <source>
        <tissue evidence="11">Muscle</tissue>
    </source>
</reference>
<organism evidence="10 11">
    <name type="scientific">Limulus polyphemus</name>
    <name type="common">Atlantic horseshoe crab</name>
    <dbReference type="NCBI Taxonomy" id="6850"/>
    <lineage>
        <taxon>Eukaryota</taxon>
        <taxon>Metazoa</taxon>
        <taxon>Ecdysozoa</taxon>
        <taxon>Arthropoda</taxon>
        <taxon>Chelicerata</taxon>
        <taxon>Merostomata</taxon>
        <taxon>Xiphosura</taxon>
        <taxon>Limulidae</taxon>
        <taxon>Limulus</taxon>
    </lineage>
</organism>
<evidence type="ECO:0000313" key="10">
    <source>
        <dbReference type="Proteomes" id="UP000694941"/>
    </source>
</evidence>
<proteinExistence type="inferred from homology"/>
<dbReference type="InterPro" id="IPR050654">
    <property type="entry name" value="AChE-related_enzymes"/>
</dbReference>
<evidence type="ECO:0000256" key="4">
    <source>
        <dbReference type="ARBA" id="ARBA00023157"/>
    </source>
</evidence>
<dbReference type="RefSeq" id="XP_022258371.1">
    <property type="nucleotide sequence ID" value="XM_022402663.1"/>
</dbReference>
<dbReference type="PROSITE" id="PS00122">
    <property type="entry name" value="CARBOXYLESTERASE_B_1"/>
    <property type="match status" value="1"/>
</dbReference>
<dbReference type="Pfam" id="PF00135">
    <property type="entry name" value="COesterase"/>
    <property type="match status" value="1"/>
</dbReference>
<dbReference type="InterPro" id="IPR029058">
    <property type="entry name" value="AB_hydrolase_fold"/>
</dbReference>
<dbReference type="CDD" id="cd00312">
    <property type="entry name" value="Esterase_lipase"/>
    <property type="match status" value="1"/>
</dbReference>
<dbReference type="Proteomes" id="UP000694941">
    <property type="component" value="Unplaced"/>
</dbReference>
<feature type="domain" description="Carboxylesterase type B" evidence="9">
    <location>
        <begin position="48"/>
        <end position="570"/>
    </location>
</feature>
<evidence type="ECO:0000256" key="7">
    <source>
        <dbReference type="ARBA" id="ARBA00048484"/>
    </source>
</evidence>
<keyword evidence="2" id="KW-0719">Serine esterase</keyword>
<dbReference type="Gene3D" id="3.40.50.1820">
    <property type="entry name" value="alpha/beta hydrolase"/>
    <property type="match status" value="1"/>
</dbReference>
<evidence type="ECO:0000256" key="6">
    <source>
        <dbReference type="ARBA" id="ARBA00037263"/>
    </source>
</evidence>
<dbReference type="PANTHER" id="PTHR43918">
    <property type="entry name" value="ACETYLCHOLINESTERASE"/>
    <property type="match status" value="1"/>
</dbReference>
<evidence type="ECO:0000256" key="1">
    <source>
        <dbReference type="ARBA" id="ARBA00005964"/>
    </source>
</evidence>
<dbReference type="PRINTS" id="PR00878">
    <property type="entry name" value="CHOLNESTRASE"/>
</dbReference>
<evidence type="ECO:0000256" key="5">
    <source>
        <dbReference type="ARBA" id="ARBA00023180"/>
    </source>
</evidence>